<keyword evidence="2" id="KW-1185">Reference proteome</keyword>
<dbReference type="VEuPathDB" id="VectorBase:ACUA008374"/>
<proteinExistence type="predicted"/>
<evidence type="ECO:0000313" key="1">
    <source>
        <dbReference type="EnsemblMetazoa" id="ACUA008374-PA"/>
    </source>
</evidence>
<evidence type="ECO:0000313" key="2">
    <source>
        <dbReference type="Proteomes" id="UP000075883"/>
    </source>
</evidence>
<protein>
    <submittedName>
        <fullName evidence="1">Uncharacterized protein</fullName>
    </submittedName>
</protein>
<sequence>MATPRHYKVRLEILERYEDQKVEVRDLVVREINLVDQVILTHGERTELDVRDFVVTQVDKVERLQLGKDADWNVGDAIIRKVERCERIEIIEDVARHTVEGKVHLGHIEIVQGTEVVQKVKVFQLNVPGKVQRLQSGLIIERVLPDADELVVS</sequence>
<reference evidence="2" key="1">
    <citation type="submission" date="2013-09" db="EMBL/GenBank/DDBJ databases">
        <title>The Genome Sequence of Anopheles culicifacies species A.</title>
        <authorList>
            <consortium name="The Broad Institute Genomics Platform"/>
            <person name="Neafsey D.E."/>
            <person name="Besansky N."/>
            <person name="Howell P."/>
            <person name="Walton C."/>
            <person name="Young S.K."/>
            <person name="Zeng Q."/>
            <person name="Gargeya S."/>
            <person name="Fitzgerald M."/>
            <person name="Haas B."/>
            <person name="Abouelleil A."/>
            <person name="Allen A.W."/>
            <person name="Alvarado L."/>
            <person name="Arachchi H.M."/>
            <person name="Berlin A.M."/>
            <person name="Chapman S.B."/>
            <person name="Gainer-Dewar J."/>
            <person name="Goldberg J."/>
            <person name="Griggs A."/>
            <person name="Gujja S."/>
            <person name="Hansen M."/>
            <person name="Howarth C."/>
            <person name="Imamovic A."/>
            <person name="Ireland A."/>
            <person name="Larimer J."/>
            <person name="McCowan C."/>
            <person name="Murphy C."/>
            <person name="Pearson M."/>
            <person name="Poon T.W."/>
            <person name="Priest M."/>
            <person name="Roberts A."/>
            <person name="Saif S."/>
            <person name="Shea T."/>
            <person name="Sisk P."/>
            <person name="Sykes S."/>
            <person name="Wortman J."/>
            <person name="Nusbaum C."/>
            <person name="Birren B."/>
        </authorList>
    </citation>
    <scope>NUCLEOTIDE SEQUENCE [LARGE SCALE GENOMIC DNA]</scope>
    <source>
        <strain evidence="2">A-37</strain>
    </source>
</reference>
<name>A0A182M393_9DIPT</name>
<reference evidence="1" key="2">
    <citation type="submission" date="2020-05" db="UniProtKB">
        <authorList>
            <consortium name="EnsemblMetazoa"/>
        </authorList>
    </citation>
    <scope>IDENTIFICATION</scope>
    <source>
        <strain evidence="1">A-37</strain>
    </source>
</reference>
<dbReference type="EnsemblMetazoa" id="ACUA008374-RA">
    <property type="protein sequence ID" value="ACUA008374-PA"/>
    <property type="gene ID" value="ACUA008374"/>
</dbReference>
<organism evidence="1 2">
    <name type="scientific">Anopheles culicifacies</name>
    <dbReference type="NCBI Taxonomy" id="139723"/>
    <lineage>
        <taxon>Eukaryota</taxon>
        <taxon>Metazoa</taxon>
        <taxon>Ecdysozoa</taxon>
        <taxon>Arthropoda</taxon>
        <taxon>Hexapoda</taxon>
        <taxon>Insecta</taxon>
        <taxon>Pterygota</taxon>
        <taxon>Neoptera</taxon>
        <taxon>Endopterygota</taxon>
        <taxon>Diptera</taxon>
        <taxon>Nematocera</taxon>
        <taxon>Culicoidea</taxon>
        <taxon>Culicidae</taxon>
        <taxon>Anophelinae</taxon>
        <taxon>Anopheles</taxon>
        <taxon>culicifacies species complex</taxon>
    </lineage>
</organism>
<dbReference type="Proteomes" id="UP000075883">
    <property type="component" value="Unassembled WGS sequence"/>
</dbReference>
<dbReference type="AlphaFoldDB" id="A0A182M393"/>
<dbReference type="EMBL" id="AXCM01000086">
    <property type="status" value="NOT_ANNOTATED_CDS"/>
    <property type="molecule type" value="Genomic_DNA"/>
</dbReference>
<accession>A0A182M393</accession>